<evidence type="ECO:0000313" key="2">
    <source>
        <dbReference type="EMBL" id="KAG9395042.1"/>
    </source>
</evidence>
<feature type="transmembrane region" description="Helical" evidence="1">
    <location>
        <begin position="171"/>
        <end position="195"/>
    </location>
</feature>
<protein>
    <submittedName>
        <fullName evidence="2">Uncharacterized protein</fullName>
    </submittedName>
</protein>
<comment type="caution">
    <text evidence="2">The sequence shown here is derived from an EMBL/GenBank/DDBJ whole genome shotgun (WGS) entry which is preliminary data.</text>
</comment>
<evidence type="ECO:0000256" key="1">
    <source>
        <dbReference type="SAM" id="Phobius"/>
    </source>
</evidence>
<feature type="transmembrane region" description="Helical" evidence="1">
    <location>
        <begin position="348"/>
        <end position="369"/>
    </location>
</feature>
<feature type="transmembrane region" description="Helical" evidence="1">
    <location>
        <begin position="207"/>
        <end position="231"/>
    </location>
</feature>
<gene>
    <name evidence="2" type="ORF">J8273_0254</name>
</gene>
<dbReference type="Proteomes" id="UP000717585">
    <property type="component" value="Unassembled WGS sequence"/>
</dbReference>
<keyword evidence="1" id="KW-0812">Transmembrane</keyword>
<organism evidence="2 3">
    <name type="scientific">Carpediemonas membranifera</name>
    <dbReference type="NCBI Taxonomy" id="201153"/>
    <lineage>
        <taxon>Eukaryota</taxon>
        <taxon>Metamonada</taxon>
        <taxon>Carpediemonas-like organisms</taxon>
        <taxon>Carpediemonas</taxon>
    </lineage>
</organism>
<feature type="transmembrane region" description="Helical" evidence="1">
    <location>
        <begin position="281"/>
        <end position="306"/>
    </location>
</feature>
<feature type="transmembrane region" description="Helical" evidence="1">
    <location>
        <begin position="73"/>
        <end position="92"/>
    </location>
</feature>
<feature type="transmembrane region" description="Helical" evidence="1">
    <location>
        <begin position="313"/>
        <end position="333"/>
    </location>
</feature>
<sequence length="626" mass="66310">MFWRYLDRVSTVQIDEERDTLRYKWDVLTMGSIPILFVLLISSVNDLAIIPSFRTFELTSLSSIFNFIGELTSIAPNVIFVAPVLLPSLLMLQPATCLHSTKVLAAFMAVNALFAVMAATFLLFVAVYQVAMFQLVPFIPLIAGGTCIVLACASVVGVYRSLQGYRPYMWLVPFGARHIVAVMLAACPASLLTVTMNPPSRWDTSPLAGLITMALSVGALAAATAASLLVARLPKKVFTATHISAAGWLGIAALGPALLQLGLRAVSLFLTSTTFRAVLEVAVVVCTYFAYPMILAASISTVAAICPRQAQPVFMTVLMSVFTGDQTQLQSYYQETFDPAQQYVWPRWVRMALFAVTPIVLLGAAFGLLDVSYDTRKAEDADEVIDRMPPTEQPPFLTNATPSPSLVVVLLGTALVSFGSSIIVDGINQFTRHDDALVRMTINSYRGGISVLGLVLLVGPSVVPAALCYLGNAGGALIGLAGNMVTSALIVAAMITTGPVEANALILAQFGAALVLMAVMATYASNIREIAQAGAADFLSVSAIVTAGFALGDLAAALLTSVICSLLPTAVIFILFVGAVSVFVSSCLLLLNPGSVIGRGGHPSLIVYFIQHGLKATEDEAPLLDV</sequence>
<feature type="transmembrane region" description="Helical" evidence="1">
    <location>
        <begin position="137"/>
        <end position="159"/>
    </location>
</feature>
<reference evidence="2" key="1">
    <citation type="submission" date="2021-05" db="EMBL/GenBank/DDBJ databases">
        <title>A free-living protist that lacks canonical eukaryotic 1 DNA replication and segregation systems.</title>
        <authorList>
            <person name="Salas-Leiva D.E."/>
            <person name="Tromer E.C."/>
            <person name="Curtis B.A."/>
            <person name="Jerlstrom-Hultqvist J."/>
            <person name="Kolisko M."/>
            <person name="Yi Z."/>
            <person name="Salas-Leiva J.S."/>
            <person name="Gallot-Lavallee L."/>
            <person name="Kops G.J.P.L."/>
            <person name="Archibald J.M."/>
            <person name="Simpson A.G.B."/>
            <person name="Roger A.J."/>
        </authorList>
    </citation>
    <scope>NUCLEOTIDE SEQUENCE</scope>
    <source>
        <strain evidence="2">BICM</strain>
    </source>
</reference>
<feature type="transmembrane region" description="Helical" evidence="1">
    <location>
        <begin position="570"/>
        <end position="591"/>
    </location>
</feature>
<name>A0A8J6B8P3_9EUKA</name>
<feature type="transmembrane region" description="Helical" evidence="1">
    <location>
        <begin position="406"/>
        <end position="427"/>
    </location>
</feature>
<keyword evidence="1" id="KW-0472">Membrane</keyword>
<dbReference type="EMBL" id="JAHDYR010000012">
    <property type="protein sequence ID" value="KAG9395042.1"/>
    <property type="molecule type" value="Genomic_DNA"/>
</dbReference>
<evidence type="ECO:0000313" key="3">
    <source>
        <dbReference type="Proteomes" id="UP000717585"/>
    </source>
</evidence>
<feature type="transmembrane region" description="Helical" evidence="1">
    <location>
        <begin position="243"/>
        <end position="261"/>
    </location>
</feature>
<feature type="transmembrane region" description="Helical" evidence="1">
    <location>
        <begin position="447"/>
        <end position="470"/>
    </location>
</feature>
<accession>A0A8J6B8P3</accession>
<feature type="transmembrane region" description="Helical" evidence="1">
    <location>
        <begin position="502"/>
        <end position="524"/>
    </location>
</feature>
<dbReference type="AlphaFoldDB" id="A0A8J6B8P3"/>
<feature type="transmembrane region" description="Helical" evidence="1">
    <location>
        <begin position="27"/>
        <end position="53"/>
    </location>
</feature>
<feature type="transmembrane region" description="Helical" evidence="1">
    <location>
        <begin position="104"/>
        <end position="131"/>
    </location>
</feature>
<proteinExistence type="predicted"/>
<feature type="transmembrane region" description="Helical" evidence="1">
    <location>
        <begin position="477"/>
        <end position="496"/>
    </location>
</feature>
<keyword evidence="3" id="KW-1185">Reference proteome</keyword>
<feature type="transmembrane region" description="Helical" evidence="1">
    <location>
        <begin position="536"/>
        <end position="558"/>
    </location>
</feature>
<keyword evidence="1" id="KW-1133">Transmembrane helix</keyword>